<evidence type="ECO:0000256" key="4">
    <source>
        <dbReference type="ARBA" id="ARBA00023136"/>
    </source>
</evidence>
<feature type="transmembrane region" description="Helical" evidence="8">
    <location>
        <begin position="275"/>
        <end position="297"/>
    </location>
</feature>
<dbReference type="Proteomes" id="UP000002281">
    <property type="component" value="Chromosome 4"/>
</dbReference>
<dbReference type="InterPro" id="IPR051117">
    <property type="entry name" value="TRG_var/const_region"/>
</dbReference>
<proteinExistence type="predicted"/>
<dbReference type="AlphaFoldDB" id="A0A3Q2L775"/>
<evidence type="ECO:0000259" key="9">
    <source>
        <dbReference type="PROSITE" id="PS50835"/>
    </source>
</evidence>
<feature type="domain" description="Ig-like" evidence="9">
    <location>
        <begin position="46"/>
        <end position="141"/>
    </location>
</feature>
<feature type="compositionally biased region" description="Low complexity" evidence="7">
    <location>
        <begin position="179"/>
        <end position="225"/>
    </location>
</feature>
<evidence type="ECO:0000256" key="7">
    <source>
        <dbReference type="SAM" id="MobiDB-lite"/>
    </source>
</evidence>
<dbReference type="PANTHER" id="PTHR19256">
    <property type="entry name" value="T-CELL RECEPTOR GAMMA CHAIN"/>
    <property type="match status" value="1"/>
</dbReference>
<dbReference type="InParanoid" id="A0A3Q2L775"/>
<dbReference type="InterPro" id="IPR003597">
    <property type="entry name" value="Ig_C1-set"/>
</dbReference>
<keyword evidence="2 8" id="KW-0812">Transmembrane</keyword>
<dbReference type="Pfam" id="PF07654">
    <property type="entry name" value="C1-set"/>
    <property type="match status" value="1"/>
</dbReference>
<reference evidence="10 11" key="1">
    <citation type="journal article" date="2009" name="Science">
        <title>Genome sequence, comparative analysis, and population genetics of the domestic horse.</title>
        <authorList>
            <consortium name="Broad Institute Genome Sequencing Platform"/>
            <consortium name="Broad Institute Whole Genome Assembly Team"/>
            <person name="Wade C.M."/>
            <person name="Giulotto E."/>
            <person name="Sigurdsson S."/>
            <person name="Zoli M."/>
            <person name="Gnerre S."/>
            <person name="Imsland F."/>
            <person name="Lear T.L."/>
            <person name="Adelson D.L."/>
            <person name="Bailey E."/>
            <person name="Bellone R.R."/>
            <person name="Bloecker H."/>
            <person name="Distl O."/>
            <person name="Edgar R.C."/>
            <person name="Garber M."/>
            <person name="Leeb T."/>
            <person name="Mauceli E."/>
            <person name="MacLeod J.N."/>
            <person name="Penedo M.C.T."/>
            <person name="Raison J.M."/>
            <person name="Sharpe T."/>
            <person name="Vogel J."/>
            <person name="Andersson L."/>
            <person name="Antczak D.F."/>
            <person name="Biagi T."/>
            <person name="Binns M.M."/>
            <person name="Chowdhary B.P."/>
            <person name="Coleman S.J."/>
            <person name="Della Valle G."/>
            <person name="Fryc S."/>
            <person name="Guerin G."/>
            <person name="Hasegawa T."/>
            <person name="Hill E.W."/>
            <person name="Jurka J."/>
            <person name="Kiialainen A."/>
            <person name="Lindgren G."/>
            <person name="Liu J."/>
            <person name="Magnani E."/>
            <person name="Mickelson J.R."/>
            <person name="Murray J."/>
            <person name="Nergadze S.G."/>
            <person name="Onofrio R."/>
            <person name="Pedroni S."/>
            <person name="Piras M.F."/>
            <person name="Raudsepp T."/>
            <person name="Rocchi M."/>
            <person name="Roeed K.H."/>
            <person name="Ryder O.A."/>
            <person name="Searle S."/>
            <person name="Skow L."/>
            <person name="Swinburne J.E."/>
            <person name="Syvaenen A.C."/>
            <person name="Tozaki T."/>
            <person name="Valberg S.J."/>
            <person name="Vaudin M."/>
            <person name="White J.R."/>
            <person name="Zody M.C."/>
            <person name="Lander E.S."/>
            <person name="Lindblad-Toh K."/>
        </authorList>
    </citation>
    <scope>NUCLEOTIDE SEQUENCE [LARGE SCALE GENOMIC DNA]</scope>
    <source>
        <strain evidence="10 11">Thoroughbred</strain>
    </source>
</reference>
<keyword evidence="11" id="KW-1185">Reference proteome</keyword>
<sequence>MKLRKRLSFCRSCNQCDSSGWIKNFGEGTKLIMIPSGVRLPSDISPKPIIFLPSVAEINLHKAGTYLCLLDKFFPDVIKVYWKEKNGNTILESQEGHTMKTDNTYMKLSWLTVTEKSMDKEHKCIVKHENNKGGVDQEILFPSVIQVLVSIVTAVDSAKAFPKDKRIVTASDSTKASPTEESAVSAADSTTASRTEESAVSAADSTTASRTEESVVSAADSTTASRTEESVVTTTDSIAASLTEESEATDINSTKACLKDESTPLQLQLTSTSAYHTYILLLLASAVYFAIINFRLFRRTAACGNGKSS</sequence>
<feature type="region of interest" description="Disordered" evidence="7">
    <location>
        <begin position="169"/>
        <end position="236"/>
    </location>
</feature>
<evidence type="ECO:0000313" key="11">
    <source>
        <dbReference type="Proteomes" id="UP000002281"/>
    </source>
</evidence>
<name>A0A3Q2L775_HORSE</name>
<keyword evidence="4 8" id="KW-0472">Membrane</keyword>
<evidence type="ECO:0000256" key="1">
    <source>
        <dbReference type="ARBA" id="ARBA00004370"/>
    </source>
</evidence>
<evidence type="ECO:0000256" key="2">
    <source>
        <dbReference type="ARBA" id="ARBA00022692"/>
    </source>
</evidence>
<dbReference type="InterPro" id="IPR013783">
    <property type="entry name" value="Ig-like_fold"/>
</dbReference>
<dbReference type="SUPFAM" id="SSF48726">
    <property type="entry name" value="Immunoglobulin"/>
    <property type="match status" value="1"/>
</dbReference>
<comment type="subcellular location">
    <subcellularLocation>
        <location evidence="1">Membrane</location>
    </subcellularLocation>
</comment>
<dbReference type="PaxDb" id="9796-ENSECAP00000034656"/>
<accession>A0A3Q2L775</accession>
<keyword evidence="6" id="KW-0393">Immunoglobulin domain</keyword>
<dbReference type="SMART" id="SM00407">
    <property type="entry name" value="IGc1"/>
    <property type="match status" value="1"/>
</dbReference>
<reference evidence="10" key="2">
    <citation type="submission" date="2025-08" db="UniProtKB">
        <authorList>
            <consortium name="Ensembl"/>
        </authorList>
    </citation>
    <scope>IDENTIFICATION</scope>
    <source>
        <strain evidence="10">Thoroughbred</strain>
    </source>
</reference>
<dbReference type="PANTHER" id="PTHR19256:SF65">
    <property type="entry name" value="T CELL RECEPTOR GAMMA CONSTANT 1-RELATED"/>
    <property type="match status" value="1"/>
</dbReference>
<keyword evidence="3 8" id="KW-1133">Transmembrane helix</keyword>
<dbReference type="InterPro" id="IPR036179">
    <property type="entry name" value="Ig-like_dom_sf"/>
</dbReference>
<organism evidence="10 11">
    <name type="scientific">Equus caballus</name>
    <name type="common">Horse</name>
    <dbReference type="NCBI Taxonomy" id="9796"/>
    <lineage>
        <taxon>Eukaryota</taxon>
        <taxon>Metazoa</taxon>
        <taxon>Chordata</taxon>
        <taxon>Craniata</taxon>
        <taxon>Vertebrata</taxon>
        <taxon>Euteleostomi</taxon>
        <taxon>Mammalia</taxon>
        <taxon>Eutheria</taxon>
        <taxon>Laurasiatheria</taxon>
        <taxon>Perissodactyla</taxon>
        <taxon>Equidae</taxon>
        <taxon>Equus</taxon>
    </lineage>
</organism>
<dbReference type="CDD" id="cd07697">
    <property type="entry name" value="IgC1_TCR_gamma"/>
    <property type="match status" value="1"/>
</dbReference>
<dbReference type="Bgee" id="ENSECAG00000039965">
    <property type="expression patterns" value="Expressed in leukocyte and 4 other cell types or tissues"/>
</dbReference>
<dbReference type="FunFam" id="2.60.40.10:FF:001083">
    <property type="entry name" value="T cell receptor gamma constant 2"/>
    <property type="match status" value="1"/>
</dbReference>
<dbReference type="GO" id="GO:0009897">
    <property type="term" value="C:external side of plasma membrane"/>
    <property type="evidence" value="ECO:0000318"/>
    <property type="project" value="GO_Central"/>
</dbReference>
<dbReference type="InterPro" id="IPR007110">
    <property type="entry name" value="Ig-like_dom"/>
</dbReference>
<dbReference type="Gene3D" id="2.60.40.10">
    <property type="entry name" value="Immunoglobulins"/>
    <property type="match status" value="1"/>
</dbReference>
<evidence type="ECO:0000256" key="8">
    <source>
        <dbReference type="SAM" id="Phobius"/>
    </source>
</evidence>
<reference evidence="10" key="3">
    <citation type="submission" date="2025-09" db="UniProtKB">
        <authorList>
            <consortium name="Ensembl"/>
        </authorList>
    </citation>
    <scope>IDENTIFICATION</scope>
    <source>
        <strain evidence="10">Thoroughbred</strain>
    </source>
</reference>
<dbReference type="PROSITE" id="PS50835">
    <property type="entry name" value="IG_LIKE"/>
    <property type="match status" value="1"/>
</dbReference>
<evidence type="ECO:0000256" key="6">
    <source>
        <dbReference type="ARBA" id="ARBA00023319"/>
    </source>
</evidence>
<protein>
    <recommendedName>
        <fullName evidence="9">Ig-like domain-containing protein</fullName>
    </recommendedName>
</protein>
<evidence type="ECO:0000313" key="10">
    <source>
        <dbReference type="Ensembl" id="ENSECAP00000034656.3"/>
    </source>
</evidence>
<dbReference type="GeneTree" id="ENSGT00940000153143"/>
<dbReference type="Ensembl" id="ENSECAT00000046241.3">
    <property type="protein sequence ID" value="ENSECAP00000034656.3"/>
    <property type="gene ID" value="ENSECAG00000039965.3"/>
</dbReference>
<evidence type="ECO:0000256" key="5">
    <source>
        <dbReference type="ARBA" id="ARBA00023170"/>
    </source>
</evidence>
<keyword evidence="5" id="KW-0675">Receptor</keyword>
<evidence type="ECO:0000256" key="3">
    <source>
        <dbReference type="ARBA" id="ARBA00022989"/>
    </source>
</evidence>